<gene>
    <name evidence="3" type="ORF">SAMN06297387_12464</name>
</gene>
<protein>
    <submittedName>
        <fullName evidence="3">Uncharacterized protein</fullName>
    </submittedName>
</protein>
<feature type="transmembrane region" description="Helical" evidence="2">
    <location>
        <begin position="238"/>
        <end position="264"/>
    </location>
</feature>
<evidence type="ECO:0000256" key="2">
    <source>
        <dbReference type="SAM" id="Phobius"/>
    </source>
</evidence>
<feature type="transmembrane region" description="Helical" evidence="2">
    <location>
        <begin position="320"/>
        <end position="337"/>
    </location>
</feature>
<evidence type="ECO:0000256" key="1">
    <source>
        <dbReference type="SAM" id="MobiDB-lite"/>
    </source>
</evidence>
<feature type="region of interest" description="Disordered" evidence="1">
    <location>
        <begin position="170"/>
        <end position="218"/>
    </location>
</feature>
<evidence type="ECO:0000313" key="4">
    <source>
        <dbReference type="Proteomes" id="UP000219072"/>
    </source>
</evidence>
<feature type="region of interest" description="Disordered" evidence="1">
    <location>
        <begin position="42"/>
        <end position="153"/>
    </location>
</feature>
<dbReference type="AlphaFoldDB" id="A0A286E5C4"/>
<feature type="compositionally biased region" description="Low complexity" evidence="1">
    <location>
        <begin position="84"/>
        <end position="112"/>
    </location>
</feature>
<reference evidence="3 4" key="1">
    <citation type="submission" date="2017-09" db="EMBL/GenBank/DDBJ databases">
        <authorList>
            <person name="Ehlers B."/>
            <person name="Leendertz F.H."/>
        </authorList>
    </citation>
    <scope>NUCLEOTIDE SEQUENCE [LARGE SCALE GENOMIC DNA]</scope>
    <source>
        <strain evidence="3 4">CGMCC 4.7095</strain>
    </source>
</reference>
<sequence>MGIDEEKLVFDYLSRVGDLAHGTAMSSAERARLVNRLRDEIGRQRSGGASDARSPSVKRILGRLGSPEDVVAEAAGSPPPAPARPTHTAATSRPSASPAGPAWPSSAASARPAPAPEPPTPREAEPPAGARPEVPARWPAEGRPRVAGWQQGSDEQIAGFSGGIDIPELMHPSGLAAPDEPGAATEAELTAAEAEREAAEAALARPVVEDADPPRPRRGARLAKAVLAGRRRGGIVELLGVAALAGGAVFGSFPAMLAGWALAYWSPRLSPRAGQWATFGMPALVATGYGVWLMGRAGGYWGEALADGQANELLRDDWPTLLRLAGLASAAFLLFLARRPVKEG</sequence>
<keyword evidence="4" id="KW-1185">Reference proteome</keyword>
<keyword evidence="2" id="KW-0812">Transmembrane</keyword>
<dbReference type="EMBL" id="OCNE01000024">
    <property type="protein sequence ID" value="SOD66093.1"/>
    <property type="molecule type" value="Genomic_DNA"/>
</dbReference>
<keyword evidence="2" id="KW-1133">Transmembrane helix</keyword>
<dbReference type="RefSeq" id="WP_170970668.1">
    <property type="nucleotide sequence ID" value="NZ_OCNE01000024.1"/>
</dbReference>
<evidence type="ECO:0000313" key="3">
    <source>
        <dbReference type="EMBL" id="SOD66093.1"/>
    </source>
</evidence>
<accession>A0A286E5C4</accession>
<name>A0A286E5C4_9ACTN</name>
<organism evidence="3 4">
    <name type="scientific">Streptomyces zhaozhouensis</name>
    <dbReference type="NCBI Taxonomy" id="1300267"/>
    <lineage>
        <taxon>Bacteria</taxon>
        <taxon>Bacillati</taxon>
        <taxon>Actinomycetota</taxon>
        <taxon>Actinomycetes</taxon>
        <taxon>Kitasatosporales</taxon>
        <taxon>Streptomycetaceae</taxon>
        <taxon>Streptomyces</taxon>
    </lineage>
</organism>
<dbReference type="Proteomes" id="UP000219072">
    <property type="component" value="Unassembled WGS sequence"/>
</dbReference>
<feature type="compositionally biased region" description="Low complexity" evidence="1">
    <location>
        <begin position="126"/>
        <end position="137"/>
    </location>
</feature>
<feature type="compositionally biased region" description="Low complexity" evidence="1">
    <location>
        <begin position="183"/>
        <end position="192"/>
    </location>
</feature>
<keyword evidence="2" id="KW-0472">Membrane</keyword>
<proteinExistence type="predicted"/>
<feature type="transmembrane region" description="Helical" evidence="2">
    <location>
        <begin position="276"/>
        <end position="295"/>
    </location>
</feature>